<feature type="region of interest" description="Disordered" evidence="1">
    <location>
        <begin position="267"/>
        <end position="307"/>
    </location>
</feature>
<feature type="transmembrane region" description="Helical" evidence="2">
    <location>
        <begin position="92"/>
        <end position="112"/>
    </location>
</feature>
<feature type="transmembrane region" description="Helical" evidence="2">
    <location>
        <begin position="172"/>
        <end position="194"/>
    </location>
</feature>
<feature type="compositionally biased region" description="Basic and acidic residues" evidence="1">
    <location>
        <begin position="289"/>
        <end position="307"/>
    </location>
</feature>
<feature type="compositionally biased region" description="Polar residues" evidence="1">
    <location>
        <begin position="274"/>
        <end position="286"/>
    </location>
</feature>
<keyword evidence="2" id="KW-0812">Transmembrane</keyword>
<protein>
    <recommendedName>
        <fullName evidence="5">Transmembrane protein</fullName>
    </recommendedName>
</protein>
<feature type="transmembrane region" description="Helical" evidence="2">
    <location>
        <begin position="29"/>
        <end position="49"/>
    </location>
</feature>
<dbReference type="Proteomes" id="UP000254168">
    <property type="component" value="Unassembled WGS sequence"/>
</dbReference>
<keyword evidence="2" id="KW-0472">Membrane</keyword>
<keyword evidence="4" id="KW-1185">Reference proteome</keyword>
<evidence type="ECO:0000256" key="2">
    <source>
        <dbReference type="SAM" id="Phobius"/>
    </source>
</evidence>
<dbReference type="AlphaFoldDB" id="A0AA46C7J2"/>
<evidence type="ECO:0000313" key="4">
    <source>
        <dbReference type="Proteomes" id="UP000254168"/>
    </source>
</evidence>
<dbReference type="EMBL" id="UIHB01000002">
    <property type="protein sequence ID" value="SUZ27879.1"/>
    <property type="molecule type" value="Genomic_DNA"/>
</dbReference>
<sequence>MEVAEGLDTAPPKASIAERIKTRWLNHHWVIRLYLGGAVCMLASIALFLKSPGSFSSDVAFYASCSLLAIAFLGDTYSWVMPRLAHPLMKISVAVFGAIAVAAATGVGRVVVNEATSQQASLFPTSNALLSLLSIVPVTATLMTVLGAIPAFLAMAWGLLKLSRSEATKGQLDVIVTLIRGLSAFVVLFGASVLSNSQSIVYPTMRWVAAYSAFFLDLQQDAACAPLEGDKVTRINDNLVLVGRLTEAGPQFVRTACALTSESIPLRPQAPGRISSTPAPTHSKSAPTAKRDVLAPELTRPRTDLQK</sequence>
<reference evidence="3 4" key="1">
    <citation type="submission" date="2018-06" db="EMBL/GenBank/DDBJ databases">
        <authorList>
            <person name="Pothier F. J."/>
        </authorList>
    </citation>
    <scope>NUCLEOTIDE SEQUENCE [LARGE SCALE GENOMIC DNA]</scope>
    <source>
        <strain evidence="3 4">CPBF 424</strain>
    </source>
</reference>
<feature type="transmembrane region" description="Helical" evidence="2">
    <location>
        <begin position="132"/>
        <end position="160"/>
    </location>
</feature>
<comment type="caution">
    <text evidence="3">The sequence shown here is derived from an EMBL/GenBank/DDBJ whole genome shotgun (WGS) entry which is preliminary data.</text>
</comment>
<proteinExistence type="predicted"/>
<accession>A0AA46C7J2</accession>
<organism evidence="3 4">
    <name type="scientific">Xanthomonas euroxanthea</name>
    <dbReference type="NCBI Taxonomy" id="2259622"/>
    <lineage>
        <taxon>Bacteria</taxon>
        <taxon>Pseudomonadati</taxon>
        <taxon>Pseudomonadota</taxon>
        <taxon>Gammaproteobacteria</taxon>
        <taxon>Lysobacterales</taxon>
        <taxon>Lysobacteraceae</taxon>
        <taxon>Xanthomonas</taxon>
    </lineage>
</organism>
<dbReference type="RefSeq" id="WP_147295425.1">
    <property type="nucleotide sequence ID" value="NZ_LR994544.1"/>
</dbReference>
<evidence type="ECO:0000256" key="1">
    <source>
        <dbReference type="SAM" id="MobiDB-lite"/>
    </source>
</evidence>
<name>A0AA46C7J2_9XANT</name>
<keyword evidence="2" id="KW-1133">Transmembrane helix</keyword>
<evidence type="ECO:0000313" key="3">
    <source>
        <dbReference type="EMBL" id="SUZ27879.1"/>
    </source>
</evidence>
<gene>
    <name evidence="3" type="ORF">CPBF424_16750</name>
</gene>
<feature type="transmembrane region" description="Helical" evidence="2">
    <location>
        <begin position="61"/>
        <end position="80"/>
    </location>
</feature>
<evidence type="ECO:0008006" key="5">
    <source>
        <dbReference type="Google" id="ProtNLM"/>
    </source>
</evidence>